<comment type="caution">
    <text evidence="1">The sequence shown here is derived from an EMBL/GenBank/DDBJ whole genome shotgun (WGS) entry which is preliminary data.</text>
</comment>
<accession>A0A6X7X4Z0</accession>
<gene>
    <name evidence="1" type="ORF">GBY48_23675</name>
</gene>
<dbReference type="EMBL" id="DAAFVM010000024">
    <property type="protein sequence ID" value="HAB1680052.1"/>
    <property type="molecule type" value="Genomic_DNA"/>
</dbReference>
<reference evidence="1" key="1">
    <citation type="journal article" date="2018" name="Genome Biol.">
        <title>SKESA: strategic k-mer extension for scrupulous assemblies.</title>
        <authorList>
            <person name="Souvorov A."/>
            <person name="Agarwala R."/>
            <person name="Lipman D.J."/>
        </authorList>
    </citation>
    <scope>NUCLEOTIDE SEQUENCE</scope>
    <source>
        <strain evidence="1">Salmonella enterica</strain>
    </source>
</reference>
<evidence type="ECO:0000313" key="1">
    <source>
        <dbReference type="EMBL" id="HAB1680052.1"/>
    </source>
</evidence>
<dbReference type="AlphaFoldDB" id="A0A6X7X4Z0"/>
<proteinExistence type="predicted"/>
<protein>
    <submittedName>
        <fullName evidence="1">Uncharacterized protein</fullName>
    </submittedName>
</protein>
<sequence>MNINIKEKIIEELINANWSSSEKSKFFISRIRENSNKYLFGKNIKNEGFYLVWNDNSVMDLNKEIYQDIIQEGKKSNLAIKYHIFSTGMLIDRKNIKFYKISGYIK</sequence>
<reference evidence="1" key="2">
    <citation type="submission" date="2019-10" db="EMBL/GenBank/DDBJ databases">
        <authorList>
            <consortium name="NCBI Pathogen Detection Project"/>
        </authorList>
    </citation>
    <scope>NUCLEOTIDE SEQUENCE</scope>
    <source>
        <strain evidence="1">Salmonella enterica</strain>
    </source>
</reference>
<organism evidence="1">
    <name type="scientific">Salmonella infantis</name>
    <dbReference type="NCBI Taxonomy" id="595"/>
    <lineage>
        <taxon>Bacteria</taxon>
        <taxon>Pseudomonadati</taxon>
        <taxon>Pseudomonadota</taxon>
        <taxon>Gammaproteobacteria</taxon>
        <taxon>Enterobacterales</taxon>
        <taxon>Enterobacteriaceae</taxon>
        <taxon>Salmonella</taxon>
    </lineage>
</organism>
<name>A0A6X7X4Z0_SALIN</name>